<organism evidence="1 2">
    <name type="scientific">Luteolibacter arcticus</name>
    <dbReference type="NCBI Taxonomy" id="1581411"/>
    <lineage>
        <taxon>Bacteria</taxon>
        <taxon>Pseudomonadati</taxon>
        <taxon>Verrucomicrobiota</taxon>
        <taxon>Verrucomicrobiia</taxon>
        <taxon>Verrucomicrobiales</taxon>
        <taxon>Verrucomicrobiaceae</taxon>
        <taxon>Luteolibacter</taxon>
    </lineage>
</organism>
<accession>A0ABT3GPM9</accession>
<proteinExistence type="predicted"/>
<keyword evidence="2" id="KW-1185">Reference proteome</keyword>
<dbReference type="InterPro" id="IPR010451">
    <property type="entry name" value="Acetoacetate_decarboxylase"/>
</dbReference>
<dbReference type="Proteomes" id="UP001320876">
    <property type="component" value="Unassembled WGS sequence"/>
</dbReference>
<gene>
    <name evidence="1" type="ORF">OKA05_23150</name>
</gene>
<evidence type="ECO:0000313" key="2">
    <source>
        <dbReference type="Proteomes" id="UP001320876"/>
    </source>
</evidence>
<dbReference type="SUPFAM" id="SSF160104">
    <property type="entry name" value="Acetoacetate decarboxylase-like"/>
    <property type="match status" value="1"/>
</dbReference>
<dbReference type="InterPro" id="IPR023375">
    <property type="entry name" value="ADC_dom_sf"/>
</dbReference>
<evidence type="ECO:0000313" key="1">
    <source>
        <dbReference type="EMBL" id="MCW1925474.1"/>
    </source>
</evidence>
<dbReference type="Gene3D" id="2.40.400.10">
    <property type="entry name" value="Acetoacetate decarboxylase-like"/>
    <property type="match status" value="1"/>
</dbReference>
<sequence>MIPYTERDTDLNFRPPYRITGVEALSAVRRIDIHAAQQWLDETLNWRPDDEEPKPEFTALPLAFVIFMHMKSMCSIDPPHDAWGAASETEVVVTLPVLEWDNEGLPSPPSLKFYPIVLCLDSGPALISGREVFGFPKIVGKVEIGPDGGTARTEACRKEGEATIDRDALLLALRREKDDGQPALEPDSYGKGLAEMVKEELLGGLDRGVLGHLLKLNPARKALNFTLERVVDAIEGLEIGQKFVFLKQFRDVANPRVACHRSVAECVLEFSTLTSLRRESGDWELEVPEWHSSRLLKRIGLVSGPIGAPLRSEFQIDMSLGKTLWTS</sequence>
<dbReference type="RefSeq" id="WP_264489580.1">
    <property type="nucleotide sequence ID" value="NZ_JAPDDT010000014.1"/>
</dbReference>
<dbReference type="EMBL" id="JAPDDT010000014">
    <property type="protein sequence ID" value="MCW1925474.1"/>
    <property type="molecule type" value="Genomic_DNA"/>
</dbReference>
<name>A0ABT3GPM9_9BACT</name>
<reference evidence="1 2" key="1">
    <citation type="submission" date="2022-10" db="EMBL/GenBank/DDBJ databases">
        <title>Luteolibacter arcticus strain CCTCC AB 2014275, whole genome shotgun sequencing project.</title>
        <authorList>
            <person name="Zhao G."/>
            <person name="Shen L."/>
        </authorList>
    </citation>
    <scope>NUCLEOTIDE SEQUENCE [LARGE SCALE GENOMIC DNA]</scope>
    <source>
        <strain evidence="1 2">CCTCC AB 2014275</strain>
    </source>
</reference>
<comment type="caution">
    <text evidence="1">The sequence shown here is derived from an EMBL/GenBank/DDBJ whole genome shotgun (WGS) entry which is preliminary data.</text>
</comment>
<dbReference type="Pfam" id="PF06314">
    <property type="entry name" value="ADC"/>
    <property type="match status" value="1"/>
</dbReference>
<protein>
    <submittedName>
        <fullName evidence="1">Acetoacetate decarboxylase family protein</fullName>
    </submittedName>
</protein>